<organism evidence="7 8">
    <name type="scientific">Cymbomonas tetramitiformis</name>
    <dbReference type="NCBI Taxonomy" id="36881"/>
    <lineage>
        <taxon>Eukaryota</taxon>
        <taxon>Viridiplantae</taxon>
        <taxon>Chlorophyta</taxon>
        <taxon>Pyramimonadophyceae</taxon>
        <taxon>Pyramimonadales</taxon>
        <taxon>Pyramimonadaceae</taxon>
        <taxon>Cymbomonas</taxon>
    </lineage>
</organism>
<sequence>MPNSSEEDSVGEETVSQSSSAAVSKTLLELQGNTSHSSVEADAQDADSVPQDAAAAVNLDSGAEGGTCSPVSSSKLERENLGMTSTGFTADIEGPDRDPPQECAVCLDFLKDVCKTSCNHYFCRDCIKRSISFPPPHSTTACPYCRAPTSLYTVTDVSSGLPLKASDVDSIFGLTFIQAGEVGVASYHFDALENSYISYASCPPAWKLGDGSQPAARKPFTNTHYAAETRTFTGEIDWSPTTFGGDAQWQYTMVFDHGFNAIVQGHVVAVAPDGSSSKRSLFGKGLFYRRHRKTIFGSVFLQALSPFAVQAEKGVASYHFESPDHCYISYTRAPNAWHLDDGSRPPLEKPFENCFFDGGNVFRGTVHWRGPSFGGARRWEYEMIFAPNFECIAEGQLSVFKDDSDQPAQVLKFGEDVFYCIDYDIPKRG</sequence>
<dbReference type="InterPro" id="IPR017907">
    <property type="entry name" value="Znf_RING_CS"/>
</dbReference>
<accession>A0AAE0CAM6</accession>
<dbReference type="Gene3D" id="3.30.40.10">
    <property type="entry name" value="Zinc/RING finger domain, C3HC4 (zinc finger)"/>
    <property type="match status" value="1"/>
</dbReference>
<reference evidence="7 8" key="1">
    <citation type="journal article" date="2015" name="Genome Biol. Evol.">
        <title>Comparative Genomics of a Bacterivorous Green Alga Reveals Evolutionary Causalities and Consequences of Phago-Mixotrophic Mode of Nutrition.</title>
        <authorList>
            <person name="Burns J.A."/>
            <person name="Paasch A."/>
            <person name="Narechania A."/>
            <person name="Kim E."/>
        </authorList>
    </citation>
    <scope>NUCLEOTIDE SEQUENCE [LARGE SCALE GENOMIC DNA]</scope>
    <source>
        <strain evidence="7 8">PLY_AMNH</strain>
    </source>
</reference>
<dbReference type="Pfam" id="PF00097">
    <property type="entry name" value="zf-C3HC4"/>
    <property type="match status" value="1"/>
</dbReference>
<dbReference type="GO" id="GO:0008270">
    <property type="term" value="F:zinc ion binding"/>
    <property type="evidence" value="ECO:0007669"/>
    <property type="project" value="UniProtKB-KW"/>
</dbReference>
<keyword evidence="8" id="KW-1185">Reference proteome</keyword>
<evidence type="ECO:0000259" key="6">
    <source>
        <dbReference type="PROSITE" id="PS50089"/>
    </source>
</evidence>
<dbReference type="AlphaFoldDB" id="A0AAE0CAM6"/>
<evidence type="ECO:0000256" key="3">
    <source>
        <dbReference type="ARBA" id="ARBA00022833"/>
    </source>
</evidence>
<feature type="region of interest" description="Disordered" evidence="5">
    <location>
        <begin position="1"/>
        <end position="80"/>
    </location>
</feature>
<protein>
    <recommendedName>
        <fullName evidence="6">RING-type domain-containing protein</fullName>
    </recommendedName>
</protein>
<evidence type="ECO:0000256" key="2">
    <source>
        <dbReference type="ARBA" id="ARBA00022771"/>
    </source>
</evidence>
<dbReference type="SMART" id="SM00184">
    <property type="entry name" value="RING"/>
    <property type="match status" value="1"/>
</dbReference>
<dbReference type="PROSITE" id="PS50089">
    <property type="entry name" value="ZF_RING_2"/>
    <property type="match status" value="1"/>
</dbReference>
<proteinExistence type="predicted"/>
<keyword evidence="2 4" id="KW-0863">Zinc-finger</keyword>
<name>A0AAE0CAM6_9CHLO</name>
<evidence type="ECO:0000313" key="7">
    <source>
        <dbReference type="EMBL" id="KAK3251521.1"/>
    </source>
</evidence>
<gene>
    <name evidence="7" type="ORF">CYMTET_39140</name>
</gene>
<comment type="caution">
    <text evidence="7">The sequence shown here is derived from an EMBL/GenBank/DDBJ whole genome shotgun (WGS) entry which is preliminary data.</text>
</comment>
<dbReference type="Proteomes" id="UP001190700">
    <property type="component" value="Unassembled WGS sequence"/>
</dbReference>
<keyword evidence="1" id="KW-0479">Metal-binding</keyword>
<evidence type="ECO:0000313" key="8">
    <source>
        <dbReference type="Proteomes" id="UP001190700"/>
    </source>
</evidence>
<dbReference type="InterPro" id="IPR013083">
    <property type="entry name" value="Znf_RING/FYVE/PHD"/>
</dbReference>
<dbReference type="InterPro" id="IPR001841">
    <property type="entry name" value="Znf_RING"/>
</dbReference>
<feature type="compositionally biased region" description="Polar residues" evidence="5">
    <location>
        <begin position="14"/>
        <end position="23"/>
    </location>
</feature>
<dbReference type="EMBL" id="LGRX02026001">
    <property type="protein sequence ID" value="KAK3251521.1"/>
    <property type="molecule type" value="Genomic_DNA"/>
</dbReference>
<feature type="compositionally biased region" description="Acidic residues" evidence="5">
    <location>
        <begin position="1"/>
        <end position="11"/>
    </location>
</feature>
<keyword evidence="3" id="KW-0862">Zinc</keyword>
<evidence type="ECO:0000256" key="1">
    <source>
        <dbReference type="ARBA" id="ARBA00022723"/>
    </source>
</evidence>
<evidence type="ECO:0000256" key="5">
    <source>
        <dbReference type="SAM" id="MobiDB-lite"/>
    </source>
</evidence>
<dbReference type="SUPFAM" id="SSF57850">
    <property type="entry name" value="RING/U-box"/>
    <property type="match status" value="1"/>
</dbReference>
<feature type="domain" description="RING-type" evidence="6">
    <location>
        <begin position="103"/>
        <end position="146"/>
    </location>
</feature>
<dbReference type="PROSITE" id="PS00518">
    <property type="entry name" value="ZF_RING_1"/>
    <property type="match status" value="1"/>
</dbReference>
<dbReference type="InterPro" id="IPR018957">
    <property type="entry name" value="Znf_C3HC4_RING-type"/>
</dbReference>
<evidence type="ECO:0000256" key="4">
    <source>
        <dbReference type="PROSITE-ProRule" id="PRU00175"/>
    </source>
</evidence>